<organism evidence="1 2">
    <name type="scientific">Mycoplasma suis (strain Illinois)</name>
    <dbReference type="NCBI Taxonomy" id="768700"/>
    <lineage>
        <taxon>Bacteria</taxon>
        <taxon>Bacillati</taxon>
        <taxon>Mycoplasmatota</taxon>
        <taxon>Mollicutes</taxon>
        <taxon>Mycoplasmataceae</taxon>
        <taxon>Mycoplasma</taxon>
    </lineage>
</organism>
<name>F0QRN2_MYCSL</name>
<reference evidence="1 2" key="1">
    <citation type="journal article" date="2011" name="J. Bacteriol.">
        <title>Complete genome sequences of two hemotropic Mycoplasmas, Mycoplasma haemofelis strain Ohio2 and Mycoplasma suis strain Illinois.</title>
        <authorList>
            <person name="Messick J.B."/>
            <person name="Santos A.P."/>
            <person name="Guimaraes A.M."/>
        </authorList>
    </citation>
    <scope>NUCLEOTIDE SEQUENCE [LARGE SCALE GENOMIC DNA]</scope>
    <source>
        <strain evidence="1 2">Illinois</strain>
    </source>
</reference>
<gene>
    <name evidence="1" type="ordered locus">MSU_0620</name>
</gene>
<sequence length="175" mass="19606">MSYLTWGTVLLGATAGFSGAGYFASTFFNGDKPRRQEGGEVHLNEKRENPNLWEYVLLYGGGAMCDFQEVGQSKSDKESKEGIFQEIPVICQTTWAKSIVERNKGKKGLWIMGDKDKLEEIMGNTDSLINNLSFNSLSGEWTGKSKKLNELDKWGCNLTEENEGKKINLNCQVFD</sequence>
<accession>F0QRN2</accession>
<dbReference type="STRING" id="768700.MSU_0620"/>
<evidence type="ECO:0000313" key="1">
    <source>
        <dbReference type="EMBL" id="ADX98152.1"/>
    </source>
</evidence>
<dbReference type="KEGG" id="mss:MSU_0620"/>
<keyword evidence="2" id="KW-1185">Reference proteome</keyword>
<dbReference type="EMBL" id="CP002525">
    <property type="protein sequence ID" value="ADX98152.1"/>
    <property type="molecule type" value="Genomic_DNA"/>
</dbReference>
<proteinExistence type="predicted"/>
<dbReference type="Proteomes" id="UP000007484">
    <property type="component" value="Chromosome"/>
</dbReference>
<evidence type="ECO:0000313" key="2">
    <source>
        <dbReference type="Proteomes" id="UP000007484"/>
    </source>
</evidence>
<dbReference type="HOGENOM" id="CLU_130928_0_0_14"/>
<dbReference type="AlphaFoldDB" id="F0QRN2"/>
<dbReference type="RefSeq" id="WP_013609995.1">
    <property type="nucleotide sequence ID" value="NC_015155.1"/>
</dbReference>
<protein>
    <submittedName>
        <fullName evidence="1">Uncharacterized protein</fullName>
    </submittedName>
</protein>